<evidence type="ECO:0000313" key="3">
    <source>
        <dbReference type="Proteomes" id="UP000645828"/>
    </source>
</evidence>
<organism evidence="2 3">
    <name type="scientific">Nyctereutes procyonoides</name>
    <name type="common">Raccoon dog</name>
    <name type="synonym">Canis procyonoides</name>
    <dbReference type="NCBI Taxonomy" id="34880"/>
    <lineage>
        <taxon>Eukaryota</taxon>
        <taxon>Metazoa</taxon>
        <taxon>Chordata</taxon>
        <taxon>Craniata</taxon>
        <taxon>Vertebrata</taxon>
        <taxon>Euteleostomi</taxon>
        <taxon>Mammalia</taxon>
        <taxon>Eutheria</taxon>
        <taxon>Laurasiatheria</taxon>
        <taxon>Carnivora</taxon>
        <taxon>Caniformia</taxon>
        <taxon>Canidae</taxon>
        <taxon>Nyctereutes</taxon>
    </lineage>
</organism>
<evidence type="ECO:0000256" key="1">
    <source>
        <dbReference type="SAM" id="MobiDB-lite"/>
    </source>
</evidence>
<evidence type="ECO:0000313" key="2">
    <source>
        <dbReference type="EMBL" id="CAD7683022.1"/>
    </source>
</evidence>
<keyword evidence="3" id="KW-1185">Reference proteome</keyword>
<accession>A0A811Z430</accession>
<protein>
    <submittedName>
        <fullName evidence="2">(raccoon dog) hypothetical protein</fullName>
    </submittedName>
</protein>
<reference evidence="2" key="1">
    <citation type="submission" date="2020-12" db="EMBL/GenBank/DDBJ databases">
        <authorList>
            <consortium name="Molecular Ecology Group"/>
        </authorList>
    </citation>
    <scope>NUCLEOTIDE SEQUENCE</scope>
    <source>
        <strain evidence="2">TBG_1078</strain>
    </source>
</reference>
<proteinExistence type="predicted"/>
<feature type="compositionally biased region" description="Basic and acidic residues" evidence="1">
    <location>
        <begin position="1"/>
        <end position="16"/>
    </location>
</feature>
<name>A0A811Z430_NYCPR</name>
<sequence>MNDKPDLSEVEKSDRSKVKRLKLRENKTKQNKTPSLQRKLSSRGKCGQALQNGNLPPRANFSVA</sequence>
<dbReference type="Proteomes" id="UP000645828">
    <property type="component" value="Unassembled WGS sequence"/>
</dbReference>
<comment type="caution">
    <text evidence="2">The sequence shown here is derived from an EMBL/GenBank/DDBJ whole genome shotgun (WGS) entry which is preliminary data.</text>
</comment>
<feature type="region of interest" description="Disordered" evidence="1">
    <location>
        <begin position="1"/>
        <end position="64"/>
    </location>
</feature>
<gene>
    <name evidence="2" type="ORF">NYPRO_LOCUS15814</name>
</gene>
<dbReference type="AlphaFoldDB" id="A0A811Z430"/>
<dbReference type="EMBL" id="CAJHUB010000755">
    <property type="protein sequence ID" value="CAD7683022.1"/>
    <property type="molecule type" value="Genomic_DNA"/>
</dbReference>